<organism evidence="2 3">
    <name type="scientific">Brevundimonas variabilis</name>
    <dbReference type="NCBI Taxonomy" id="74312"/>
    <lineage>
        <taxon>Bacteria</taxon>
        <taxon>Pseudomonadati</taxon>
        <taxon>Pseudomonadota</taxon>
        <taxon>Alphaproteobacteria</taxon>
        <taxon>Caulobacterales</taxon>
        <taxon>Caulobacteraceae</taxon>
        <taxon>Brevundimonas</taxon>
    </lineage>
</organism>
<keyword evidence="1" id="KW-0472">Membrane</keyword>
<feature type="transmembrane region" description="Helical" evidence="1">
    <location>
        <begin position="17"/>
        <end position="36"/>
    </location>
</feature>
<dbReference type="Proteomes" id="UP000545037">
    <property type="component" value="Unassembled WGS sequence"/>
</dbReference>
<name>A0A7W9CG96_9CAUL</name>
<evidence type="ECO:0000256" key="1">
    <source>
        <dbReference type="SAM" id="Phobius"/>
    </source>
</evidence>
<comment type="caution">
    <text evidence="2">The sequence shown here is derived from an EMBL/GenBank/DDBJ whole genome shotgun (WGS) entry which is preliminary data.</text>
</comment>
<gene>
    <name evidence="2" type="ORF">GGR13_000652</name>
</gene>
<keyword evidence="3" id="KW-1185">Reference proteome</keyword>
<protein>
    <submittedName>
        <fullName evidence="2">Uncharacterized protein</fullName>
    </submittedName>
</protein>
<dbReference type="RefSeq" id="WP_183212011.1">
    <property type="nucleotide sequence ID" value="NZ_JACHOR010000001.1"/>
</dbReference>
<keyword evidence="1" id="KW-0812">Transmembrane</keyword>
<sequence length="67" mass="7618">MNRLTDTQMTARSRRNLWIALALVGFIVMIFSTTFLRMQHNAEMAREANLARSTALDLPTAPQEARP</sequence>
<keyword evidence="1" id="KW-1133">Transmembrane helix</keyword>
<evidence type="ECO:0000313" key="3">
    <source>
        <dbReference type="Proteomes" id="UP000545037"/>
    </source>
</evidence>
<dbReference type="EMBL" id="JACHOR010000001">
    <property type="protein sequence ID" value="MBB5745080.1"/>
    <property type="molecule type" value="Genomic_DNA"/>
</dbReference>
<accession>A0A7W9CG96</accession>
<evidence type="ECO:0000313" key="2">
    <source>
        <dbReference type="EMBL" id="MBB5745080.1"/>
    </source>
</evidence>
<proteinExistence type="predicted"/>
<dbReference type="AlphaFoldDB" id="A0A7W9CG96"/>
<reference evidence="2 3" key="1">
    <citation type="submission" date="2020-08" db="EMBL/GenBank/DDBJ databases">
        <title>Genomic Encyclopedia of Type Strains, Phase IV (KMG-IV): sequencing the most valuable type-strain genomes for metagenomic binning, comparative biology and taxonomic classification.</title>
        <authorList>
            <person name="Goeker M."/>
        </authorList>
    </citation>
    <scope>NUCLEOTIDE SEQUENCE [LARGE SCALE GENOMIC DNA]</scope>
    <source>
        <strain evidence="2 3">DSM 4737</strain>
    </source>
</reference>